<reference evidence="1 2" key="1">
    <citation type="journal article" date="2019" name="Int. J. Syst. Evol. Microbiol.">
        <title>The Global Catalogue of Microorganisms (GCM) 10K type strain sequencing project: providing services to taxonomists for standard genome sequencing and annotation.</title>
        <authorList>
            <consortium name="The Broad Institute Genomics Platform"/>
            <consortium name="The Broad Institute Genome Sequencing Center for Infectious Disease"/>
            <person name="Wu L."/>
            <person name="Ma J."/>
        </authorList>
    </citation>
    <scope>NUCLEOTIDE SEQUENCE [LARGE SCALE GENOMIC DNA]</scope>
    <source>
        <strain evidence="1 2">JCM 14046</strain>
    </source>
</reference>
<dbReference type="Proteomes" id="UP001501612">
    <property type="component" value="Unassembled WGS sequence"/>
</dbReference>
<proteinExistence type="predicted"/>
<sequence>MPAISCAEPGATSVRTIRVIARRNRTLAARSSVAVRTGAGWRTESVAVGWPGGVLELPGGGADAIGTSLLRGRKQ</sequence>
<gene>
    <name evidence="1" type="ORF">GCM10009737_29200</name>
</gene>
<keyword evidence="2" id="KW-1185">Reference proteome</keyword>
<dbReference type="EMBL" id="BAAAMY010000007">
    <property type="protein sequence ID" value="GAA1925604.1"/>
    <property type="molecule type" value="Genomic_DNA"/>
</dbReference>
<protein>
    <recommendedName>
        <fullName evidence="3">Nudix hydrolase domain-containing protein</fullName>
    </recommendedName>
</protein>
<accession>A0ABN2PMA1</accession>
<comment type="caution">
    <text evidence="1">The sequence shown here is derived from an EMBL/GenBank/DDBJ whole genome shotgun (WGS) entry which is preliminary data.</text>
</comment>
<evidence type="ECO:0000313" key="2">
    <source>
        <dbReference type="Proteomes" id="UP001501612"/>
    </source>
</evidence>
<evidence type="ECO:0000313" key="1">
    <source>
        <dbReference type="EMBL" id="GAA1925604.1"/>
    </source>
</evidence>
<name>A0ABN2PMA1_9ACTN</name>
<organism evidence="1 2">
    <name type="scientific">Nocardioides lentus</name>
    <dbReference type="NCBI Taxonomy" id="338077"/>
    <lineage>
        <taxon>Bacteria</taxon>
        <taxon>Bacillati</taxon>
        <taxon>Actinomycetota</taxon>
        <taxon>Actinomycetes</taxon>
        <taxon>Propionibacteriales</taxon>
        <taxon>Nocardioidaceae</taxon>
        <taxon>Nocardioides</taxon>
    </lineage>
</organism>
<evidence type="ECO:0008006" key="3">
    <source>
        <dbReference type="Google" id="ProtNLM"/>
    </source>
</evidence>